<evidence type="ECO:0000256" key="13">
    <source>
        <dbReference type="ARBA" id="ARBA00044127"/>
    </source>
</evidence>
<dbReference type="AlphaFoldDB" id="A0A8I6AFE0"/>
<feature type="domain" description="Ig-like" evidence="16">
    <location>
        <begin position="184"/>
        <end position="268"/>
    </location>
</feature>
<dbReference type="GeneTree" id="ENSGT00940000158183"/>
<organism evidence="18 19">
    <name type="scientific">Rattus norvegicus</name>
    <name type="common">Rat</name>
    <dbReference type="NCBI Taxonomy" id="10116"/>
    <lineage>
        <taxon>Eukaryota</taxon>
        <taxon>Metazoa</taxon>
        <taxon>Chordata</taxon>
        <taxon>Craniata</taxon>
        <taxon>Vertebrata</taxon>
        <taxon>Euteleostomi</taxon>
        <taxon>Mammalia</taxon>
        <taxon>Eutheria</taxon>
        <taxon>Euarchontoglires</taxon>
        <taxon>Glires</taxon>
        <taxon>Rodentia</taxon>
        <taxon>Myomorpha</taxon>
        <taxon>Muroidea</taxon>
        <taxon>Muridae</taxon>
        <taxon>Murinae</taxon>
        <taxon>Rattus</taxon>
    </lineage>
</organism>
<keyword evidence="4" id="KW-0336">GPI-anchor</keyword>
<dbReference type="SMART" id="SM00408">
    <property type="entry name" value="IGc2"/>
    <property type="match status" value="4"/>
</dbReference>
<comment type="similarity">
    <text evidence="2">Belongs to the immunoglobulin superfamily. Contactin family.</text>
</comment>
<feature type="domain" description="Ig-like" evidence="16">
    <location>
        <begin position="94"/>
        <end position="179"/>
    </location>
</feature>
<dbReference type="CDD" id="cd00063">
    <property type="entry name" value="FN3"/>
    <property type="match status" value="4"/>
</dbReference>
<feature type="domain" description="Fibronectin type-III" evidence="17">
    <location>
        <begin position="672"/>
        <end position="766"/>
    </location>
</feature>
<evidence type="ECO:0000256" key="8">
    <source>
        <dbReference type="ARBA" id="ARBA00023136"/>
    </source>
</evidence>
<dbReference type="InterPro" id="IPR003598">
    <property type="entry name" value="Ig_sub2"/>
</dbReference>
<keyword evidence="5 15" id="KW-0732">Signal</keyword>
<evidence type="ECO:0000256" key="15">
    <source>
        <dbReference type="SAM" id="SignalP"/>
    </source>
</evidence>
<evidence type="ECO:0000256" key="11">
    <source>
        <dbReference type="ARBA" id="ARBA00023288"/>
    </source>
</evidence>
<keyword evidence="19" id="KW-1185">Reference proteome</keyword>
<reference evidence="18" key="3">
    <citation type="submission" date="2025-09" db="UniProtKB">
        <authorList>
            <consortium name="Ensembl"/>
        </authorList>
    </citation>
    <scope>IDENTIFICATION</scope>
    <source>
        <strain evidence="18">Brown Norway</strain>
    </source>
</reference>
<evidence type="ECO:0000259" key="16">
    <source>
        <dbReference type="PROSITE" id="PS50835"/>
    </source>
</evidence>
<dbReference type="CDD" id="cd04969">
    <property type="entry name" value="Ig5_Contactin"/>
    <property type="match status" value="1"/>
</dbReference>
<dbReference type="FunFam" id="2.60.40.10:FF:000004">
    <property type="entry name" value="DCC isoform 1"/>
    <property type="match status" value="2"/>
</dbReference>
<dbReference type="GO" id="GO:0007155">
    <property type="term" value="P:cell adhesion"/>
    <property type="evidence" value="ECO:0007669"/>
    <property type="project" value="UniProtKB-KW"/>
</dbReference>
<dbReference type="FunFam" id="2.60.40.10:FF:000028">
    <property type="entry name" value="Neuronal cell adhesion molecule"/>
    <property type="match status" value="1"/>
</dbReference>
<dbReference type="FunFam" id="2.60.40.10:FF:000005">
    <property type="entry name" value="Neuronal cell adhesion molecule"/>
    <property type="match status" value="1"/>
</dbReference>
<reference evidence="18" key="2">
    <citation type="submission" date="2025-08" db="UniProtKB">
        <authorList>
            <consortium name="Ensembl"/>
        </authorList>
    </citation>
    <scope>IDENTIFICATION</scope>
    <source>
        <strain evidence="18">Brown Norway</strain>
    </source>
</reference>
<dbReference type="GO" id="GO:0005886">
    <property type="term" value="C:plasma membrane"/>
    <property type="evidence" value="ECO:0007669"/>
    <property type="project" value="UniProtKB-SubCell"/>
</dbReference>
<keyword evidence="8" id="KW-0472">Membrane</keyword>
<reference evidence="18" key="1">
    <citation type="submission" date="2024-01" db="EMBL/GenBank/DDBJ databases">
        <title>GRCr8: a new rat reference genome assembly contstructed from accurate long reads and long range scaffolding.</title>
        <authorList>
            <person name="Doris P.A."/>
            <person name="Kalbfleisch T."/>
            <person name="Li K."/>
            <person name="Howe K."/>
            <person name="Wood J."/>
        </authorList>
    </citation>
    <scope>NUCLEOTIDE SEQUENCE [LARGE SCALE GENOMIC DNA]</scope>
    <source>
        <strain evidence="18">Brown Norway</strain>
    </source>
</reference>
<feature type="domain" description="Fibronectin type-III" evidence="17">
    <location>
        <begin position="467"/>
        <end position="565"/>
    </location>
</feature>
<evidence type="ECO:0000313" key="19">
    <source>
        <dbReference type="Proteomes" id="UP000002494"/>
    </source>
</evidence>
<keyword evidence="3" id="KW-1003">Cell membrane</keyword>
<dbReference type="SMART" id="SM00060">
    <property type="entry name" value="FN3"/>
    <property type="match status" value="4"/>
</dbReference>
<keyword evidence="10" id="KW-0325">Glycoprotein</keyword>
<dbReference type="FunFam" id="2.60.40.10:FF:000052">
    <property type="entry name" value="Contactin 1"/>
    <property type="match status" value="1"/>
</dbReference>
<evidence type="ECO:0000256" key="14">
    <source>
        <dbReference type="SAM" id="MobiDB-lite"/>
    </source>
</evidence>
<dbReference type="InterPro" id="IPR003961">
    <property type="entry name" value="FN3_dom"/>
</dbReference>
<feature type="domain" description="Ig-like" evidence="16">
    <location>
        <begin position="274"/>
        <end position="363"/>
    </location>
</feature>
<dbReference type="FunFam" id="2.60.40.10:FF:000047">
    <property type="entry name" value="Contactin 1"/>
    <property type="match status" value="1"/>
</dbReference>
<feature type="signal peptide" evidence="15">
    <location>
        <begin position="1"/>
        <end position="18"/>
    </location>
</feature>
<dbReference type="FunFam" id="2.60.40.10:FF:000054">
    <property type="entry name" value="Contactin 1"/>
    <property type="match status" value="1"/>
</dbReference>
<protein>
    <recommendedName>
        <fullName evidence="13">Contactin-5</fullName>
    </recommendedName>
</protein>
<dbReference type="InterPro" id="IPR007110">
    <property type="entry name" value="Ig-like_dom"/>
</dbReference>
<proteinExistence type="inferred from homology"/>
<evidence type="ECO:0000256" key="9">
    <source>
        <dbReference type="ARBA" id="ARBA00023157"/>
    </source>
</evidence>
<dbReference type="FunFam" id="2.60.40.10:FF:000035">
    <property type="entry name" value="Contactin 1"/>
    <property type="match status" value="1"/>
</dbReference>
<dbReference type="PROSITE" id="PS50853">
    <property type="entry name" value="FN3"/>
    <property type="match status" value="4"/>
</dbReference>
<dbReference type="InterPro" id="IPR036116">
    <property type="entry name" value="FN3_sf"/>
</dbReference>
<dbReference type="Pfam" id="PF07679">
    <property type="entry name" value="I-set"/>
    <property type="match status" value="2"/>
</dbReference>
<name>A0A8I6AFE0_RAT</name>
<feature type="region of interest" description="Disordered" evidence="14">
    <location>
        <begin position="752"/>
        <end position="777"/>
    </location>
</feature>
<evidence type="ECO:0000256" key="12">
    <source>
        <dbReference type="ARBA" id="ARBA00023319"/>
    </source>
</evidence>
<dbReference type="SUPFAM" id="SSF49265">
    <property type="entry name" value="Fibronectin type III"/>
    <property type="match status" value="2"/>
</dbReference>
<dbReference type="SMART" id="SM00409">
    <property type="entry name" value="IG"/>
    <property type="match status" value="5"/>
</dbReference>
<dbReference type="GO" id="GO:0098552">
    <property type="term" value="C:side of membrane"/>
    <property type="evidence" value="ECO:0007669"/>
    <property type="project" value="UniProtKB-KW"/>
</dbReference>
<dbReference type="Gene3D" id="2.60.40.10">
    <property type="entry name" value="Immunoglobulins"/>
    <property type="match status" value="9"/>
</dbReference>
<evidence type="ECO:0000256" key="7">
    <source>
        <dbReference type="ARBA" id="ARBA00022889"/>
    </source>
</evidence>
<dbReference type="InterPro" id="IPR013098">
    <property type="entry name" value="Ig_I-set"/>
</dbReference>
<feature type="domain" description="Fibronectin type-III" evidence="17">
    <location>
        <begin position="771"/>
        <end position="861"/>
    </location>
</feature>
<dbReference type="RGD" id="621302">
    <property type="gene designation" value="Cntn5"/>
</dbReference>
<dbReference type="PANTHER" id="PTHR44170:SF17">
    <property type="entry name" value="CONTACTIN-5"/>
    <property type="match status" value="1"/>
</dbReference>
<dbReference type="InterPro" id="IPR013783">
    <property type="entry name" value="Ig-like_fold"/>
</dbReference>
<evidence type="ECO:0000256" key="10">
    <source>
        <dbReference type="ARBA" id="ARBA00023180"/>
    </source>
</evidence>
<feature type="domain" description="Ig-like" evidence="16">
    <location>
        <begin position="1"/>
        <end position="76"/>
    </location>
</feature>
<evidence type="ECO:0000256" key="4">
    <source>
        <dbReference type="ARBA" id="ARBA00022622"/>
    </source>
</evidence>
<feature type="domain" description="Fibronectin type-III" evidence="17">
    <location>
        <begin position="570"/>
        <end position="667"/>
    </location>
</feature>
<dbReference type="SUPFAM" id="SSF48726">
    <property type="entry name" value="Immunoglobulin"/>
    <property type="match status" value="5"/>
</dbReference>
<sequence length="893" mass="97954">MASSWRLILFLSFTSCLSEIIYSWVFNEFPSFVAEDSRRFISQETGNLYISKVQTSDVGSYICLVKNAVTNARVLSPPTPLTLRNDGVMGEYEPKIEVHFPTTVTAAKGTTVKMECFALGNPVPTITWMKVNGYIPSKSRLRKSQAVLEIPNLQLDDAGIYECTAENSRGKNSFRGQLQIYTYPHWVQKLNDTQLDSGSPLQWECKATGKPRPTYRWLKNGAPLLPQSRVDTANGVLAIHSVNQSDAGMYQCLAENKYGAIYASAELKILASPPSFELNQVKKSIIVTKDREVLIECKPQGSPKPAISWRKGDKAVRGNKRIAILPDGSLRILNASKADEGKYICQGVNIFGSAEIIASVSVKEPTRIELTPKRTELTVGESIVLNCKAMHDSSLDVTFYWTLKGQPIDFEKEGGHFESIRAQASSADLMIRNILLMHAGRYGCRVQTTADSVSDEAELLVRGPPGPPGVVIVEEITESTATLSWSPATDNHSPISSYNLQARSPFSLGWQTVKTVPEVITGDMESAMAVDLNPWVEYEFRVVATNPIGTGDPSIPSRMIRTNEAVPKTAPSNVSGGSGRRHELVIAWEPVSEEFQNGEGFGYIVAFRPNGTRGWKEKMVTSSDASKFIYRDESVPPLTPFEVKVGVYNNKGDGPFSQIVVICSAEGEPTAAPTDVTATSVSVSEIFVVWKHVKESLGRPQGFEIGYWKDTEPEDSAETVRTRGNESFVMLTGLEGDTLYHLTVRAYNGAGYGPPSREVSATTKRHPPSEPPGNLRWEQQGSQVSLGWEPVRPLANESEVMGYKVFYRQEGHSKGQVIETQKPQAVVPLPEAGVYIIEVRAYSEGGDGTASSQIRVPSYAGGKITSAQSTLHSLSKWSSVTLLLALMLPSSSW</sequence>
<evidence type="ECO:0000256" key="6">
    <source>
        <dbReference type="ARBA" id="ARBA00022737"/>
    </source>
</evidence>
<evidence type="ECO:0000313" key="18">
    <source>
        <dbReference type="Ensembl" id="ENSRNOP00000093216.1"/>
    </source>
</evidence>
<gene>
    <name evidence="18 20" type="primary">Cntn5</name>
</gene>
<evidence type="ECO:0000256" key="3">
    <source>
        <dbReference type="ARBA" id="ARBA00022475"/>
    </source>
</evidence>
<keyword evidence="11" id="KW-0449">Lipoprotein</keyword>
<keyword evidence="6" id="KW-0677">Repeat</keyword>
<evidence type="ECO:0000256" key="2">
    <source>
        <dbReference type="ARBA" id="ARBA00009812"/>
    </source>
</evidence>
<accession>A0A8I6AFE0</accession>
<dbReference type="InterPro" id="IPR036179">
    <property type="entry name" value="Ig-like_dom_sf"/>
</dbReference>
<keyword evidence="9" id="KW-1015">Disulfide bond</keyword>
<dbReference type="InterPro" id="IPR003599">
    <property type="entry name" value="Ig_sub"/>
</dbReference>
<comment type="subcellular location">
    <subcellularLocation>
        <location evidence="1">Cell membrane</location>
        <topology evidence="1">Lipid-anchor</topology>
        <topology evidence="1">GPI-anchor</topology>
    </subcellularLocation>
</comment>
<evidence type="ECO:0000256" key="5">
    <source>
        <dbReference type="ARBA" id="ARBA00022729"/>
    </source>
</evidence>
<evidence type="ECO:0000313" key="20">
    <source>
        <dbReference type="RGD" id="621302"/>
    </source>
</evidence>
<dbReference type="GO" id="GO:0031175">
    <property type="term" value="P:neuron projection development"/>
    <property type="evidence" value="ECO:0007669"/>
    <property type="project" value="UniProtKB-ARBA"/>
</dbReference>
<dbReference type="Pfam" id="PF13927">
    <property type="entry name" value="Ig_3"/>
    <property type="match status" value="2"/>
</dbReference>
<evidence type="ECO:0000256" key="1">
    <source>
        <dbReference type="ARBA" id="ARBA00004609"/>
    </source>
</evidence>
<keyword evidence="12" id="KW-0393">Immunoglobulin domain</keyword>
<dbReference type="Proteomes" id="UP000002494">
    <property type="component" value="Chromosome 8"/>
</dbReference>
<evidence type="ECO:0000259" key="17">
    <source>
        <dbReference type="PROSITE" id="PS50853"/>
    </source>
</evidence>
<feature type="chain" id="PRO_5035248634" description="Contactin-5" evidence="15">
    <location>
        <begin position="19"/>
        <end position="893"/>
    </location>
</feature>
<dbReference type="PANTHER" id="PTHR44170">
    <property type="entry name" value="PROTEIN SIDEKICK"/>
    <property type="match status" value="1"/>
</dbReference>
<dbReference type="Pfam" id="PF00041">
    <property type="entry name" value="fn3"/>
    <property type="match status" value="3"/>
</dbReference>
<keyword evidence="7" id="KW-0130">Cell adhesion</keyword>
<dbReference type="Ensembl" id="ENSRNOT00000103707.2">
    <property type="protein sequence ID" value="ENSRNOP00000093216.1"/>
    <property type="gene ID" value="ENSRNOG00000007038.9"/>
</dbReference>
<dbReference type="PROSITE" id="PS50835">
    <property type="entry name" value="IG_LIKE"/>
    <property type="match status" value="5"/>
</dbReference>
<feature type="domain" description="Ig-like" evidence="16">
    <location>
        <begin position="365"/>
        <end position="454"/>
    </location>
</feature>